<dbReference type="EMBL" id="JAHXZJ010002237">
    <property type="protein sequence ID" value="KAH0546102.1"/>
    <property type="molecule type" value="Genomic_DNA"/>
</dbReference>
<dbReference type="Pfam" id="PF01094">
    <property type="entry name" value="ANF_receptor"/>
    <property type="match status" value="1"/>
</dbReference>
<dbReference type="InterPro" id="IPR001828">
    <property type="entry name" value="ANF_lig-bd_rcpt"/>
</dbReference>
<protein>
    <recommendedName>
        <fullName evidence="1">Receptor ligand binding region domain-containing protein</fullName>
    </recommendedName>
</protein>
<dbReference type="AlphaFoldDB" id="A0AAV7HPL0"/>
<accession>A0AAV7HPL0</accession>
<dbReference type="Proteomes" id="UP000826195">
    <property type="component" value="Unassembled WGS sequence"/>
</dbReference>
<organism evidence="2 3">
    <name type="scientific">Cotesia glomerata</name>
    <name type="common">Lepidopteran parasitic wasp</name>
    <name type="synonym">Apanteles glomeratus</name>
    <dbReference type="NCBI Taxonomy" id="32391"/>
    <lineage>
        <taxon>Eukaryota</taxon>
        <taxon>Metazoa</taxon>
        <taxon>Ecdysozoa</taxon>
        <taxon>Arthropoda</taxon>
        <taxon>Hexapoda</taxon>
        <taxon>Insecta</taxon>
        <taxon>Pterygota</taxon>
        <taxon>Neoptera</taxon>
        <taxon>Endopterygota</taxon>
        <taxon>Hymenoptera</taxon>
        <taxon>Apocrita</taxon>
        <taxon>Ichneumonoidea</taxon>
        <taxon>Braconidae</taxon>
        <taxon>Microgastrinae</taxon>
        <taxon>Cotesia</taxon>
    </lineage>
</organism>
<proteinExistence type="predicted"/>
<evidence type="ECO:0000259" key="1">
    <source>
        <dbReference type="Pfam" id="PF01094"/>
    </source>
</evidence>
<name>A0AAV7HPL0_COTGL</name>
<dbReference type="Gene3D" id="3.40.50.2300">
    <property type="match status" value="1"/>
</dbReference>
<reference evidence="2 3" key="1">
    <citation type="journal article" date="2021" name="J. Hered.">
        <title>A chromosome-level genome assembly of the parasitoid wasp, Cotesia glomerata (Hymenoptera: Braconidae).</title>
        <authorList>
            <person name="Pinto B.J."/>
            <person name="Weis J.J."/>
            <person name="Gamble T."/>
            <person name="Ode P.J."/>
            <person name="Paul R."/>
            <person name="Zaspel J.M."/>
        </authorList>
    </citation>
    <scope>NUCLEOTIDE SEQUENCE [LARGE SCALE GENOMIC DNA]</scope>
    <source>
        <strain evidence="2">CgM1</strain>
    </source>
</reference>
<feature type="domain" description="Receptor ligand binding region" evidence="1">
    <location>
        <begin position="27"/>
        <end position="82"/>
    </location>
</feature>
<gene>
    <name evidence="2" type="ORF">KQX54_006579</name>
</gene>
<evidence type="ECO:0000313" key="3">
    <source>
        <dbReference type="Proteomes" id="UP000826195"/>
    </source>
</evidence>
<comment type="caution">
    <text evidence="2">The sequence shown here is derived from an EMBL/GenBank/DDBJ whole genome shotgun (WGS) entry which is preliminary data.</text>
</comment>
<keyword evidence="3" id="KW-1185">Reference proteome</keyword>
<sequence>MHELRVNEQVMGPVNVKLLIYRHEDGFPHFANSVYDAYVDLVKAWGWKSFTIIYENNEGLVRLQELLKAHGPSEFPIAVRQLGETEDYR</sequence>
<evidence type="ECO:0000313" key="2">
    <source>
        <dbReference type="EMBL" id="KAH0546102.1"/>
    </source>
</evidence>